<keyword evidence="3" id="KW-1133">Transmembrane helix</keyword>
<feature type="transmembrane region" description="Helical" evidence="3">
    <location>
        <begin position="78"/>
        <end position="97"/>
    </location>
</feature>
<feature type="compositionally biased region" description="Low complexity" evidence="2">
    <location>
        <begin position="474"/>
        <end position="484"/>
    </location>
</feature>
<protein>
    <submittedName>
        <fullName evidence="4">Uncharacterized protein</fullName>
    </submittedName>
</protein>
<name>A0AAW0CEN7_9AGAR</name>
<organism evidence="4 5">
    <name type="scientific">Paramarasmius palmivorus</name>
    <dbReference type="NCBI Taxonomy" id="297713"/>
    <lineage>
        <taxon>Eukaryota</taxon>
        <taxon>Fungi</taxon>
        <taxon>Dikarya</taxon>
        <taxon>Basidiomycota</taxon>
        <taxon>Agaricomycotina</taxon>
        <taxon>Agaricomycetes</taxon>
        <taxon>Agaricomycetidae</taxon>
        <taxon>Agaricales</taxon>
        <taxon>Marasmiineae</taxon>
        <taxon>Marasmiaceae</taxon>
        <taxon>Paramarasmius</taxon>
    </lineage>
</organism>
<dbReference type="EMBL" id="JAYKXP010000048">
    <property type="protein sequence ID" value="KAK7037263.1"/>
    <property type="molecule type" value="Genomic_DNA"/>
</dbReference>
<feature type="coiled-coil region" evidence="1">
    <location>
        <begin position="567"/>
        <end position="636"/>
    </location>
</feature>
<feature type="transmembrane region" description="Helical" evidence="3">
    <location>
        <begin position="109"/>
        <end position="130"/>
    </location>
</feature>
<keyword evidence="3" id="KW-0812">Transmembrane</keyword>
<comment type="caution">
    <text evidence="4">The sequence shown here is derived from an EMBL/GenBank/DDBJ whole genome shotgun (WGS) entry which is preliminary data.</text>
</comment>
<feature type="compositionally biased region" description="Polar residues" evidence="2">
    <location>
        <begin position="496"/>
        <end position="505"/>
    </location>
</feature>
<keyword evidence="3" id="KW-0472">Membrane</keyword>
<feature type="transmembrane region" description="Helical" evidence="3">
    <location>
        <begin position="196"/>
        <end position="216"/>
    </location>
</feature>
<evidence type="ECO:0000313" key="5">
    <source>
        <dbReference type="Proteomes" id="UP001383192"/>
    </source>
</evidence>
<accession>A0AAW0CEN7</accession>
<dbReference type="Proteomes" id="UP001383192">
    <property type="component" value="Unassembled WGS sequence"/>
</dbReference>
<evidence type="ECO:0000256" key="3">
    <source>
        <dbReference type="SAM" id="Phobius"/>
    </source>
</evidence>
<dbReference type="AlphaFoldDB" id="A0AAW0CEN7"/>
<sequence>MGDPDLSGMLRLVDPVLGKVSTPDEECQYKNGVPLKVETLHGSKRNDYMSDSDSLAATYASFLTVRKVIVDPISSLSIMYFGYGFYVLLFGLCMRIMHARKREHVNQTLYLTLTIILFILSTLFVVDYTINIVGETILYFTAMKTANYDRLDEYLSGDLGRTIVFSFHQGITVLLNITADYMLIHRCYLIWDCRKRIAIPLIVASALVNGVSLPYMRFTPLIKRMSGLGISGTIVKAIGLRQTTNSANYALYLVGESKIAPVYSLSAGRIWYVHRQVTAVVGSSGGNPFLSSITRIILESGVICPLFHVGAIVTARTRPSDTFRFDFYPLAALSPGIASMLIIVRAKLGQNVETLDLEGISSIHFRSPQDDQTLSNGAAEETTNVLYVASSLFWPPLSLIHGVKHPARPRRFQDNPTDALKRDDETDEDWLRRLNPDGAPLHKMSMKFFRSLGDKTMESWLRCFHINLKKHTTGKSSTGHSTSSHGDREDGESSSEQDAPVSSASALEPFKSARNMRSANSAYNKKRLNAIFKEMENVWEAVVSLAEEGEAQVTSATRKGELAKEKNRQLRHDLEELGNSQADYELKIRDLELELVELQRKCDAQEAELTAARQQLEAYVVDNTELRARLEAVRANDEVMLAGLGCQFGKAIADFEQYPNTAKLIRDCRDLKARVQALASTKSKEKMALDGSDALVHGDTAHPAKRQRTE</sequence>
<evidence type="ECO:0000256" key="2">
    <source>
        <dbReference type="SAM" id="MobiDB-lite"/>
    </source>
</evidence>
<feature type="region of interest" description="Disordered" evidence="2">
    <location>
        <begin position="471"/>
        <end position="518"/>
    </location>
</feature>
<reference evidence="4 5" key="1">
    <citation type="submission" date="2024-01" db="EMBL/GenBank/DDBJ databases">
        <title>A draft genome for a cacao thread blight-causing isolate of Paramarasmius palmivorus.</title>
        <authorList>
            <person name="Baruah I.K."/>
            <person name="Bukari Y."/>
            <person name="Amoako-Attah I."/>
            <person name="Meinhardt L.W."/>
            <person name="Bailey B.A."/>
            <person name="Cohen S.P."/>
        </authorList>
    </citation>
    <scope>NUCLEOTIDE SEQUENCE [LARGE SCALE GENOMIC DNA]</scope>
    <source>
        <strain evidence="4 5">GH-12</strain>
    </source>
</reference>
<gene>
    <name evidence="4" type="ORF">VNI00_011254</name>
</gene>
<feature type="compositionally biased region" description="Basic and acidic residues" evidence="2">
    <location>
        <begin position="699"/>
        <end position="710"/>
    </location>
</feature>
<keyword evidence="5" id="KW-1185">Reference proteome</keyword>
<feature type="transmembrane region" description="Helical" evidence="3">
    <location>
        <begin position="163"/>
        <end position="184"/>
    </location>
</feature>
<keyword evidence="1" id="KW-0175">Coiled coil</keyword>
<evidence type="ECO:0000313" key="4">
    <source>
        <dbReference type="EMBL" id="KAK7037263.1"/>
    </source>
</evidence>
<evidence type="ECO:0000256" key="1">
    <source>
        <dbReference type="SAM" id="Coils"/>
    </source>
</evidence>
<proteinExistence type="predicted"/>
<feature type="region of interest" description="Disordered" evidence="2">
    <location>
        <begin position="684"/>
        <end position="710"/>
    </location>
</feature>